<feature type="region of interest" description="Disordered" evidence="1">
    <location>
        <begin position="1"/>
        <end position="25"/>
    </location>
</feature>
<dbReference type="RefSeq" id="XP_046064560.1">
    <property type="nucleotide sequence ID" value="XM_046205981.1"/>
</dbReference>
<reference evidence="2" key="1">
    <citation type="journal article" date="2021" name="Open Biol.">
        <title>Shared evolutionary footprints suggest mitochondrial oxidative damage underlies multiple complex I losses in fungi.</title>
        <authorList>
            <person name="Schikora-Tamarit M.A."/>
            <person name="Marcet-Houben M."/>
            <person name="Nosek J."/>
            <person name="Gabaldon T."/>
        </authorList>
    </citation>
    <scope>NUCLEOTIDE SEQUENCE</scope>
    <source>
        <strain evidence="2">CBS6075</strain>
    </source>
</reference>
<dbReference type="GeneID" id="70232452"/>
<dbReference type="Proteomes" id="UP000769157">
    <property type="component" value="Unassembled WGS sequence"/>
</dbReference>
<dbReference type="EMBL" id="JAEUBE010000070">
    <property type="protein sequence ID" value="KAH3671261.1"/>
    <property type="molecule type" value="Genomic_DNA"/>
</dbReference>
<sequence>MSFKASSNKVSPVSDPSQHSISRSGNSNRFLAGSFTIRILPRKASSRIISPLRAYEILSFQNDKYPSLSFNPISNTSSIRVSTGTWLFLLESATSLGSYAILCSPASSKVPEVSSAAVDCLPRRLESPDDIVLLSYAKCLITTSCLGSTEKTQLLNTVKDDLLSLLKKPKGFSGHAHD</sequence>
<evidence type="ECO:0000256" key="1">
    <source>
        <dbReference type="SAM" id="MobiDB-lite"/>
    </source>
</evidence>
<gene>
    <name evidence="2" type="ORF">OGAPHI_000484</name>
</gene>
<accession>A0A9P8PG10</accession>
<evidence type="ECO:0000313" key="3">
    <source>
        <dbReference type="Proteomes" id="UP000769157"/>
    </source>
</evidence>
<dbReference type="OrthoDB" id="10536938at2759"/>
<comment type="caution">
    <text evidence="2">The sequence shown here is derived from an EMBL/GenBank/DDBJ whole genome shotgun (WGS) entry which is preliminary data.</text>
</comment>
<reference evidence="2" key="2">
    <citation type="submission" date="2021-01" db="EMBL/GenBank/DDBJ databases">
        <authorList>
            <person name="Schikora-Tamarit M.A."/>
        </authorList>
    </citation>
    <scope>NUCLEOTIDE SEQUENCE</scope>
    <source>
        <strain evidence="2">CBS6075</strain>
    </source>
</reference>
<evidence type="ECO:0000313" key="2">
    <source>
        <dbReference type="EMBL" id="KAH3671261.1"/>
    </source>
</evidence>
<organism evidence="2 3">
    <name type="scientific">Ogataea philodendri</name>
    <dbReference type="NCBI Taxonomy" id="1378263"/>
    <lineage>
        <taxon>Eukaryota</taxon>
        <taxon>Fungi</taxon>
        <taxon>Dikarya</taxon>
        <taxon>Ascomycota</taxon>
        <taxon>Saccharomycotina</taxon>
        <taxon>Pichiomycetes</taxon>
        <taxon>Pichiales</taxon>
        <taxon>Pichiaceae</taxon>
        <taxon>Ogataea</taxon>
    </lineage>
</organism>
<dbReference type="AlphaFoldDB" id="A0A9P8PG10"/>
<proteinExistence type="predicted"/>
<name>A0A9P8PG10_9ASCO</name>
<protein>
    <submittedName>
        <fullName evidence="2">Uncharacterized protein</fullName>
    </submittedName>
</protein>
<keyword evidence="3" id="KW-1185">Reference proteome</keyword>